<dbReference type="GO" id="GO:0016740">
    <property type="term" value="F:transferase activity"/>
    <property type="evidence" value="ECO:0007669"/>
    <property type="project" value="UniProtKB-KW"/>
</dbReference>
<dbReference type="EC" id="2.7.1.180" evidence="2"/>
<comment type="catalytic activity">
    <reaction evidence="10">
        <text>L-threonyl-[protein] + FAD = FMN-L-threonyl-[protein] + AMP + H(+)</text>
        <dbReference type="Rhea" id="RHEA:36847"/>
        <dbReference type="Rhea" id="RHEA-COMP:11060"/>
        <dbReference type="Rhea" id="RHEA-COMP:11061"/>
        <dbReference type="ChEBI" id="CHEBI:15378"/>
        <dbReference type="ChEBI" id="CHEBI:30013"/>
        <dbReference type="ChEBI" id="CHEBI:57692"/>
        <dbReference type="ChEBI" id="CHEBI:74257"/>
        <dbReference type="ChEBI" id="CHEBI:456215"/>
        <dbReference type="EC" id="2.7.1.180"/>
    </reaction>
</comment>
<keyword evidence="8" id="KW-0460">Magnesium</keyword>
<keyword evidence="4" id="KW-0285">Flavoprotein</keyword>
<keyword evidence="6" id="KW-0479">Metal-binding</keyword>
<keyword evidence="13" id="KW-1185">Reference proteome</keyword>
<dbReference type="PANTHER" id="PTHR30040:SF2">
    <property type="entry name" value="FAD:PROTEIN FMN TRANSFERASE"/>
    <property type="match status" value="1"/>
</dbReference>
<dbReference type="Pfam" id="PF02424">
    <property type="entry name" value="ApbE"/>
    <property type="match status" value="1"/>
</dbReference>
<dbReference type="OrthoDB" id="9778595at2"/>
<evidence type="ECO:0000256" key="10">
    <source>
        <dbReference type="ARBA" id="ARBA00048540"/>
    </source>
</evidence>
<feature type="region of interest" description="Disordered" evidence="11">
    <location>
        <begin position="363"/>
        <end position="382"/>
    </location>
</feature>
<evidence type="ECO:0000256" key="7">
    <source>
        <dbReference type="ARBA" id="ARBA00022827"/>
    </source>
</evidence>
<evidence type="ECO:0000313" key="12">
    <source>
        <dbReference type="EMBL" id="PNY79288.1"/>
    </source>
</evidence>
<dbReference type="SUPFAM" id="SSF143631">
    <property type="entry name" value="ApbE-like"/>
    <property type="match status" value="1"/>
</dbReference>
<name>A0A2K3URY3_9DEIO</name>
<dbReference type="InterPro" id="IPR024932">
    <property type="entry name" value="ApbE"/>
</dbReference>
<evidence type="ECO:0000256" key="2">
    <source>
        <dbReference type="ARBA" id="ARBA00011955"/>
    </source>
</evidence>
<keyword evidence="7" id="KW-0274">FAD</keyword>
<accession>A0A2K3URY3</accession>
<comment type="cofactor">
    <cofactor evidence="1">
        <name>Mg(2+)</name>
        <dbReference type="ChEBI" id="CHEBI:18420"/>
    </cofactor>
</comment>
<dbReference type="PANTHER" id="PTHR30040">
    <property type="entry name" value="THIAMINE BIOSYNTHESIS LIPOPROTEIN APBE"/>
    <property type="match status" value="1"/>
</dbReference>
<dbReference type="EMBL" id="PPPD01000004">
    <property type="protein sequence ID" value="PNY79288.1"/>
    <property type="molecule type" value="Genomic_DNA"/>
</dbReference>
<protein>
    <recommendedName>
        <fullName evidence="3">FAD:protein FMN transferase</fullName>
        <ecNumber evidence="2">2.7.1.180</ecNumber>
    </recommendedName>
    <alternativeName>
        <fullName evidence="9">Flavin transferase</fullName>
    </alternativeName>
</protein>
<proteinExistence type="predicted"/>
<evidence type="ECO:0000256" key="4">
    <source>
        <dbReference type="ARBA" id="ARBA00022630"/>
    </source>
</evidence>
<evidence type="ECO:0000256" key="11">
    <source>
        <dbReference type="SAM" id="MobiDB-lite"/>
    </source>
</evidence>
<dbReference type="InterPro" id="IPR003374">
    <property type="entry name" value="ApbE-like_sf"/>
</dbReference>
<evidence type="ECO:0000256" key="8">
    <source>
        <dbReference type="ARBA" id="ARBA00022842"/>
    </source>
</evidence>
<keyword evidence="5 12" id="KW-0808">Transferase</keyword>
<feature type="compositionally biased region" description="Low complexity" evidence="11">
    <location>
        <begin position="372"/>
        <end position="382"/>
    </location>
</feature>
<evidence type="ECO:0000256" key="3">
    <source>
        <dbReference type="ARBA" id="ARBA00016337"/>
    </source>
</evidence>
<comment type="caution">
    <text evidence="12">The sequence shown here is derived from an EMBL/GenBank/DDBJ whole genome shotgun (WGS) entry which is preliminary data.</text>
</comment>
<dbReference type="Proteomes" id="UP000236379">
    <property type="component" value="Unassembled WGS sequence"/>
</dbReference>
<dbReference type="AlphaFoldDB" id="A0A2K3URY3"/>
<dbReference type="GO" id="GO:0046872">
    <property type="term" value="F:metal ion binding"/>
    <property type="evidence" value="ECO:0007669"/>
    <property type="project" value="UniProtKB-KW"/>
</dbReference>
<evidence type="ECO:0000256" key="1">
    <source>
        <dbReference type="ARBA" id="ARBA00001946"/>
    </source>
</evidence>
<evidence type="ECO:0000313" key="13">
    <source>
        <dbReference type="Proteomes" id="UP000236379"/>
    </source>
</evidence>
<evidence type="ECO:0000256" key="9">
    <source>
        <dbReference type="ARBA" id="ARBA00031306"/>
    </source>
</evidence>
<organism evidence="12 13">
    <name type="scientific">Deinococcus koreensis</name>
    <dbReference type="NCBI Taxonomy" id="2054903"/>
    <lineage>
        <taxon>Bacteria</taxon>
        <taxon>Thermotogati</taxon>
        <taxon>Deinococcota</taxon>
        <taxon>Deinococci</taxon>
        <taxon>Deinococcales</taxon>
        <taxon>Deinococcaceae</taxon>
        <taxon>Deinococcus</taxon>
    </lineage>
</organism>
<dbReference type="Gene3D" id="3.10.520.10">
    <property type="entry name" value="ApbE-like domains"/>
    <property type="match status" value="1"/>
</dbReference>
<reference evidence="12 13" key="1">
    <citation type="submission" date="2018-01" db="EMBL/GenBank/DDBJ databases">
        <title>Deinococcus koreensis sp. nov., a radiation-resistant bacterium isolated from river water.</title>
        <authorList>
            <person name="Choi A."/>
        </authorList>
    </citation>
    <scope>NUCLEOTIDE SEQUENCE [LARGE SCALE GENOMIC DNA]</scope>
    <source>
        <strain evidence="12 13">SJW1-2</strain>
    </source>
</reference>
<gene>
    <name evidence="12" type="ORF">CVO96_19355</name>
</gene>
<sequence length="382" mass="41203">MEPGPGRETCQWEEVRCTPCCPRHAVEPVGSGTRGSAVLKRSLHPPGRLRRVRPLLLPVLRALRPPVRRHSVYERLLGTEVELQVIAQTAAHAAQAETAGLDELDRLATVFSRFDEASEWRRWLSRPGERRVLSPDLREVLRQADHWRHWSGGAFHPGADALGALWRTAESRGEPPPPAQLAALVTALQVDPWTLHEDGSATLHARYAMGLDALAKGVIVDRMAEVMAAQTGVRSVLVNVGGDLRTIGGRGITVTVADPRTPRDDAPPVARVRVRSGALASSGRAHRGYVIRGVRYSHVLDPRTGQPVTATPGVTVRAPNCATADALATILSVLPAAQGLTLLGNQPGCSALLVTAHGERLLSPGWPPDPRPLLSSPPRRHP</sequence>
<evidence type="ECO:0000256" key="5">
    <source>
        <dbReference type="ARBA" id="ARBA00022679"/>
    </source>
</evidence>
<evidence type="ECO:0000256" key="6">
    <source>
        <dbReference type="ARBA" id="ARBA00022723"/>
    </source>
</evidence>